<reference evidence="1" key="1">
    <citation type="journal article" date="2014" name="Front. Microbiol.">
        <title>High frequency of phylogenetically diverse reductive dehalogenase-homologous genes in deep subseafloor sedimentary metagenomes.</title>
        <authorList>
            <person name="Kawai M."/>
            <person name="Futagami T."/>
            <person name="Toyoda A."/>
            <person name="Takaki Y."/>
            <person name="Nishi S."/>
            <person name="Hori S."/>
            <person name="Arai W."/>
            <person name="Tsubouchi T."/>
            <person name="Morono Y."/>
            <person name="Uchiyama I."/>
            <person name="Ito T."/>
            <person name="Fujiyama A."/>
            <person name="Inagaki F."/>
            <person name="Takami H."/>
        </authorList>
    </citation>
    <scope>NUCLEOTIDE SEQUENCE</scope>
    <source>
        <strain evidence="1">Expedition CK06-06</strain>
    </source>
</reference>
<dbReference type="EMBL" id="BARS01025965">
    <property type="protein sequence ID" value="GAG10275.1"/>
    <property type="molecule type" value="Genomic_DNA"/>
</dbReference>
<feature type="non-terminal residue" evidence="1">
    <location>
        <position position="267"/>
    </location>
</feature>
<evidence type="ECO:0000313" key="1">
    <source>
        <dbReference type="EMBL" id="GAG10275.1"/>
    </source>
</evidence>
<dbReference type="Gene3D" id="3.20.20.80">
    <property type="entry name" value="Glycosidases"/>
    <property type="match status" value="1"/>
</dbReference>
<feature type="non-terminal residue" evidence="1">
    <location>
        <position position="1"/>
    </location>
</feature>
<sequence length="267" mass="30564">LCLDTYGSFMEERGHWGEGKWDQNPYNRKNGGPCNSPEEFFTDPAAIKLYKNKLRYIISRWGYSPSLAVIELWNEYNAPDEWVKDIAGFIRSVNPHPQMVTTSMGQPQGRPFDTSGIWKLKNIALVTLHIYGGALSDSVVSRLMLESRNTAEKHKKPFIVSEFGIDAYKADNITDPRGTGVGLHNSIWSSALSKSFGTCMGWWWDSYIMPRNLYHHYKALSLFLSDVKWDSKEIEYVRTSPVMTERSKGDTNSLYKDVVIKTEDKWG</sequence>
<gene>
    <name evidence="1" type="ORF">S01H1_40972</name>
</gene>
<name>X0UWZ3_9ZZZZ</name>
<evidence type="ECO:0008006" key="2">
    <source>
        <dbReference type="Google" id="ProtNLM"/>
    </source>
</evidence>
<dbReference type="InterPro" id="IPR017853">
    <property type="entry name" value="GH"/>
</dbReference>
<dbReference type="AlphaFoldDB" id="X0UWZ3"/>
<accession>X0UWZ3</accession>
<protein>
    <recommendedName>
        <fullName evidence="2">Glycoside hydrolase family 5 domain-containing protein</fullName>
    </recommendedName>
</protein>
<dbReference type="SUPFAM" id="SSF51445">
    <property type="entry name" value="(Trans)glycosidases"/>
    <property type="match status" value="1"/>
</dbReference>
<organism evidence="1">
    <name type="scientific">marine sediment metagenome</name>
    <dbReference type="NCBI Taxonomy" id="412755"/>
    <lineage>
        <taxon>unclassified sequences</taxon>
        <taxon>metagenomes</taxon>
        <taxon>ecological metagenomes</taxon>
    </lineage>
</organism>
<comment type="caution">
    <text evidence="1">The sequence shown here is derived from an EMBL/GenBank/DDBJ whole genome shotgun (WGS) entry which is preliminary data.</text>
</comment>
<proteinExistence type="predicted"/>